<dbReference type="GO" id="GO:0005886">
    <property type="term" value="C:plasma membrane"/>
    <property type="evidence" value="ECO:0007669"/>
    <property type="project" value="UniProtKB-SubCell"/>
</dbReference>
<keyword evidence="17" id="KW-1185">Reference proteome</keyword>
<feature type="domain" description="AAA+ ATPase" evidence="14">
    <location>
        <begin position="175"/>
        <end position="345"/>
    </location>
</feature>
<proteinExistence type="inferred from homology"/>
<comment type="caution">
    <text evidence="16">The sequence shown here is derived from an EMBL/GenBank/DDBJ whole genome shotgun (WGS) entry which is preliminary data.</text>
</comment>
<evidence type="ECO:0000256" key="8">
    <source>
        <dbReference type="ARBA" id="ARBA00022927"/>
    </source>
</evidence>
<keyword evidence="9" id="KW-0342">GTP-binding</keyword>
<keyword evidence="16" id="KW-0966">Cell projection</keyword>
<dbReference type="GO" id="GO:0005047">
    <property type="term" value="F:signal recognition particle binding"/>
    <property type="evidence" value="ECO:0007669"/>
    <property type="project" value="TreeGrafter"/>
</dbReference>
<dbReference type="Proteomes" id="UP000192343">
    <property type="component" value="Unassembled WGS sequence"/>
</dbReference>
<evidence type="ECO:0000256" key="12">
    <source>
        <dbReference type="ARBA" id="ARBA00025337"/>
    </source>
</evidence>
<dbReference type="STRING" id="1963862.B4O97_13170"/>
<keyword evidence="8" id="KW-0653">Protein transport</keyword>
<dbReference type="SUPFAM" id="SSF52540">
    <property type="entry name" value="P-loop containing nucleoside triphosphate hydrolases"/>
    <property type="match status" value="1"/>
</dbReference>
<evidence type="ECO:0000256" key="5">
    <source>
        <dbReference type="ARBA" id="ARBA00022475"/>
    </source>
</evidence>
<dbReference type="EMBL" id="MWQY01000014">
    <property type="protein sequence ID" value="ORC34258.1"/>
    <property type="molecule type" value="Genomic_DNA"/>
</dbReference>
<evidence type="ECO:0000313" key="17">
    <source>
        <dbReference type="Proteomes" id="UP000192343"/>
    </source>
</evidence>
<reference evidence="16 17" key="1">
    <citation type="submission" date="2017-03" db="EMBL/GenBank/DDBJ databases">
        <title>Draft Genome sequence of Marispirochaeta sp. strain JC444.</title>
        <authorList>
            <person name="Shivani Y."/>
            <person name="Subhash Y."/>
            <person name="Sasikala C."/>
            <person name="Ramana C."/>
        </authorList>
    </citation>
    <scope>NUCLEOTIDE SEQUENCE [LARGE SCALE GENOMIC DNA]</scope>
    <source>
        <strain evidence="16 17">JC444</strain>
    </source>
</reference>
<sequence length="403" mass="45289">MEYFTERAASHREVLQKIRDRYGERARVLTQRSVRVGGFLGMFAREGIEVTGYIAKEAPKPPRKMLDPEEERKKILESVKGSSDGTLQQVLKAVNAIQERLDTHEPQKQEELHPSIVAMEQLLEENEFSAGFIREMSNRLRREMSLEDLDRQDIVESSVFQWIGEKIKIYEPRVTPKIMILVGPTGVGKTTTIAKLAAIYGLGHKGGKPVDVRMITIDNYRIGAKQQIDTYGSIMNIPVSGVESFQDLKKTLALYEGADLILIDTIGKSPRDYMKLAEMREMLDACGHDAEVFLTLSSTTKISDIKDLFKTFEPFGYQAIILTKLDETQRIGNVISVITEHNKPVAFLTDGQSVPQDIHEASVPRLLMNLDGFKSAKMSLRPREGRASGTPSGAEYVKNGVWE</sequence>
<dbReference type="Pfam" id="PF00448">
    <property type="entry name" value="SRP54"/>
    <property type="match status" value="1"/>
</dbReference>
<dbReference type="CDD" id="cd17873">
    <property type="entry name" value="FlhF"/>
    <property type="match status" value="1"/>
</dbReference>
<dbReference type="PANTHER" id="PTHR43134:SF3">
    <property type="entry name" value="FLAGELLAR BIOSYNTHESIS PROTEIN FLHF"/>
    <property type="match status" value="1"/>
</dbReference>
<comment type="subcellular location">
    <subcellularLocation>
        <location evidence="1">Cell membrane</location>
        <topology evidence="1">Peripheral membrane protein</topology>
        <orientation evidence="1">Cytoplasmic side</orientation>
    </subcellularLocation>
</comment>
<comment type="similarity">
    <text evidence="2">Belongs to the GTP-binding SRP family.</text>
</comment>
<dbReference type="InterPro" id="IPR047040">
    <property type="entry name" value="FlhF__GTPase_dom"/>
</dbReference>
<evidence type="ECO:0000259" key="14">
    <source>
        <dbReference type="SMART" id="SM00382"/>
    </source>
</evidence>
<dbReference type="SMART" id="SM00962">
    <property type="entry name" value="SRP54"/>
    <property type="match status" value="1"/>
</dbReference>
<evidence type="ECO:0000256" key="1">
    <source>
        <dbReference type="ARBA" id="ARBA00004413"/>
    </source>
</evidence>
<dbReference type="SMART" id="SM00382">
    <property type="entry name" value="AAA"/>
    <property type="match status" value="1"/>
</dbReference>
<evidence type="ECO:0000256" key="4">
    <source>
        <dbReference type="ARBA" id="ARBA00022448"/>
    </source>
</evidence>
<evidence type="ECO:0000256" key="9">
    <source>
        <dbReference type="ARBA" id="ARBA00023134"/>
    </source>
</evidence>
<dbReference type="OrthoDB" id="9778554at2"/>
<keyword evidence="6" id="KW-0547">Nucleotide-binding</keyword>
<organism evidence="16 17">
    <name type="scientific">Marispirochaeta aestuarii</name>
    <dbReference type="NCBI Taxonomy" id="1963862"/>
    <lineage>
        <taxon>Bacteria</taxon>
        <taxon>Pseudomonadati</taxon>
        <taxon>Spirochaetota</taxon>
        <taxon>Spirochaetia</taxon>
        <taxon>Spirochaetales</taxon>
        <taxon>Spirochaetaceae</taxon>
        <taxon>Marispirochaeta</taxon>
    </lineage>
</organism>
<keyword evidence="16" id="KW-0969">Cilium</keyword>
<evidence type="ECO:0000256" key="6">
    <source>
        <dbReference type="ARBA" id="ARBA00022741"/>
    </source>
</evidence>
<feature type="domain" description="SRP54-type proteins GTP-binding" evidence="15">
    <location>
        <begin position="176"/>
        <end position="372"/>
    </location>
</feature>
<keyword evidence="10" id="KW-0472">Membrane</keyword>
<dbReference type="InterPro" id="IPR020006">
    <property type="entry name" value="FlhF"/>
</dbReference>
<keyword evidence="16" id="KW-0282">Flagellum</keyword>
<name>A0A1Y1RVZ3_9SPIO</name>
<gene>
    <name evidence="16" type="ORF">B4O97_13170</name>
</gene>
<dbReference type="GO" id="GO:0044781">
    <property type="term" value="P:bacterial-type flagellum organization"/>
    <property type="evidence" value="ECO:0007669"/>
    <property type="project" value="UniProtKB-UniRule"/>
</dbReference>
<keyword evidence="5" id="KW-1003">Cell membrane</keyword>
<evidence type="ECO:0000256" key="3">
    <source>
        <dbReference type="ARBA" id="ARBA00014919"/>
    </source>
</evidence>
<dbReference type="GO" id="GO:0006614">
    <property type="term" value="P:SRP-dependent cotranslational protein targeting to membrane"/>
    <property type="evidence" value="ECO:0007669"/>
    <property type="project" value="UniProtKB-UniRule"/>
</dbReference>
<dbReference type="InterPro" id="IPR000897">
    <property type="entry name" value="SRP54_GTPase_dom"/>
</dbReference>
<evidence type="ECO:0000256" key="2">
    <source>
        <dbReference type="ARBA" id="ARBA00008531"/>
    </source>
</evidence>
<accession>A0A1Y1RVZ3</accession>
<dbReference type="GO" id="GO:0015031">
    <property type="term" value="P:protein transport"/>
    <property type="evidence" value="ECO:0007669"/>
    <property type="project" value="UniProtKB-KW"/>
</dbReference>
<dbReference type="PANTHER" id="PTHR43134">
    <property type="entry name" value="SIGNAL RECOGNITION PARTICLE RECEPTOR SUBUNIT ALPHA"/>
    <property type="match status" value="1"/>
</dbReference>
<evidence type="ECO:0000256" key="13">
    <source>
        <dbReference type="NCBIfam" id="TIGR03499"/>
    </source>
</evidence>
<dbReference type="RefSeq" id="WP_083051490.1">
    <property type="nucleotide sequence ID" value="NZ_MWQY01000014.1"/>
</dbReference>
<evidence type="ECO:0000313" key="16">
    <source>
        <dbReference type="EMBL" id="ORC34258.1"/>
    </source>
</evidence>
<keyword evidence="7" id="KW-1005">Bacterial flagellum biogenesis</keyword>
<dbReference type="NCBIfam" id="TIGR03499">
    <property type="entry name" value="FlhF"/>
    <property type="match status" value="1"/>
</dbReference>
<evidence type="ECO:0000259" key="15">
    <source>
        <dbReference type="SMART" id="SM00962"/>
    </source>
</evidence>
<protein>
    <recommendedName>
        <fullName evidence="3 13">Flagellar biosynthesis protein FlhF</fullName>
    </recommendedName>
</protein>
<dbReference type="AlphaFoldDB" id="A0A1Y1RVZ3"/>
<dbReference type="Gene3D" id="1.20.120.1380">
    <property type="entry name" value="Flagellar FlhF biosynthesis protein, N domain"/>
    <property type="match status" value="1"/>
</dbReference>
<comment type="function">
    <text evidence="12">Necessary for flagellar biosynthesis. May be involved in translocation of the flagellum.</text>
</comment>
<dbReference type="Gene3D" id="3.40.50.300">
    <property type="entry name" value="P-loop containing nucleotide triphosphate hydrolases"/>
    <property type="match status" value="1"/>
</dbReference>
<dbReference type="InterPro" id="IPR003593">
    <property type="entry name" value="AAA+_ATPase"/>
</dbReference>
<dbReference type="GO" id="GO:0005525">
    <property type="term" value="F:GTP binding"/>
    <property type="evidence" value="ECO:0007669"/>
    <property type="project" value="UniProtKB-UniRule"/>
</dbReference>
<evidence type="ECO:0000256" key="11">
    <source>
        <dbReference type="ARBA" id="ARBA00023225"/>
    </source>
</evidence>
<keyword evidence="4" id="KW-0813">Transport</keyword>
<keyword evidence="11" id="KW-1006">Bacterial flagellum protein export</keyword>
<evidence type="ECO:0000256" key="10">
    <source>
        <dbReference type="ARBA" id="ARBA00023136"/>
    </source>
</evidence>
<dbReference type="FunFam" id="3.40.50.300:FF:000695">
    <property type="entry name" value="Flagellar biosynthesis regulator FlhF"/>
    <property type="match status" value="1"/>
</dbReference>
<dbReference type="InterPro" id="IPR027417">
    <property type="entry name" value="P-loop_NTPase"/>
</dbReference>
<dbReference type="GO" id="GO:0003924">
    <property type="term" value="F:GTPase activity"/>
    <property type="evidence" value="ECO:0007669"/>
    <property type="project" value="UniProtKB-UniRule"/>
</dbReference>
<evidence type="ECO:0000256" key="7">
    <source>
        <dbReference type="ARBA" id="ARBA00022795"/>
    </source>
</evidence>